<dbReference type="Pfam" id="PF25594">
    <property type="entry name" value="GldB_lipo"/>
    <property type="match status" value="1"/>
</dbReference>
<reference evidence="2" key="2">
    <citation type="submission" date="2021-09" db="EMBL/GenBank/DDBJ databases">
        <authorList>
            <person name="Gilroy R."/>
        </authorList>
    </citation>
    <scope>NUCLEOTIDE SEQUENCE</scope>
    <source>
        <strain evidence="2">CHK121-7720</strain>
    </source>
</reference>
<keyword evidence="1" id="KW-0732">Signal</keyword>
<proteinExistence type="predicted"/>
<dbReference type="InterPro" id="IPR019853">
    <property type="entry name" value="GldB-like"/>
</dbReference>
<comment type="caution">
    <text evidence="2">The sequence shown here is derived from an EMBL/GenBank/DDBJ whole genome shotgun (WGS) entry which is preliminary data.</text>
</comment>
<accession>A0A921SUL5</accession>
<evidence type="ECO:0008006" key="4">
    <source>
        <dbReference type="Google" id="ProtNLM"/>
    </source>
</evidence>
<feature type="signal peptide" evidence="1">
    <location>
        <begin position="1"/>
        <end position="28"/>
    </location>
</feature>
<gene>
    <name evidence="2" type="ORF">K8U91_02930</name>
</gene>
<organism evidence="2 3">
    <name type="scientific">Barnesiella viscericola</name>
    <dbReference type="NCBI Taxonomy" id="397865"/>
    <lineage>
        <taxon>Bacteria</taxon>
        <taxon>Pseudomonadati</taxon>
        <taxon>Bacteroidota</taxon>
        <taxon>Bacteroidia</taxon>
        <taxon>Bacteroidales</taxon>
        <taxon>Barnesiellaceae</taxon>
        <taxon>Barnesiella</taxon>
    </lineage>
</organism>
<sequence length="337" mass="38465">MIPSKKFSGYAGAICLLVAAFIACNGKASEKESLPLDTPVTIERFDRELPAYVQESDTAVSARFRERYAPFFPIYCRQILGLGDAPDFREGLNMFLTHEAIARLYADTESRFAGDSVWTTDLQQAFARYREQFPQSTLPRILTHVSGLNQSIVTIDSLLSISLDCYLGADYPLYVQRYYDYERGLHESNRIAFDAVEVWLRTVYPYQSKRNALLDRMVYEGKILYALTALFPDVDVYRLLGYTDSQAQWCRDNEAEIWHQVVARKHLFNTESMLINKYVEPAPFVAELHAESPGRLGRWIGYQIVSRYARDKKKSAAEMLGTTDDAGEILAESKYNG</sequence>
<dbReference type="PROSITE" id="PS51257">
    <property type="entry name" value="PROKAR_LIPOPROTEIN"/>
    <property type="match status" value="1"/>
</dbReference>
<dbReference type="Proteomes" id="UP000757103">
    <property type="component" value="Unassembled WGS sequence"/>
</dbReference>
<evidence type="ECO:0000256" key="1">
    <source>
        <dbReference type="SAM" id="SignalP"/>
    </source>
</evidence>
<reference evidence="2" key="1">
    <citation type="journal article" date="2021" name="PeerJ">
        <title>Extensive microbial diversity within the chicken gut microbiome revealed by metagenomics and culture.</title>
        <authorList>
            <person name="Gilroy R."/>
            <person name="Ravi A."/>
            <person name="Getino M."/>
            <person name="Pursley I."/>
            <person name="Horton D.L."/>
            <person name="Alikhan N.F."/>
            <person name="Baker D."/>
            <person name="Gharbi K."/>
            <person name="Hall N."/>
            <person name="Watson M."/>
            <person name="Adriaenssens E.M."/>
            <person name="Foster-Nyarko E."/>
            <person name="Jarju S."/>
            <person name="Secka A."/>
            <person name="Antonio M."/>
            <person name="Oren A."/>
            <person name="Chaudhuri R.R."/>
            <person name="La Ragione R."/>
            <person name="Hildebrand F."/>
            <person name="Pallen M.J."/>
        </authorList>
    </citation>
    <scope>NUCLEOTIDE SEQUENCE</scope>
    <source>
        <strain evidence="2">CHK121-7720</strain>
    </source>
</reference>
<dbReference type="RefSeq" id="WP_273305464.1">
    <property type="nucleotide sequence ID" value="NZ_DYUD01000011.1"/>
</dbReference>
<evidence type="ECO:0000313" key="3">
    <source>
        <dbReference type="Proteomes" id="UP000757103"/>
    </source>
</evidence>
<dbReference type="AlphaFoldDB" id="A0A921SUL5"/>
<feature type="chain" id="PRO_5037425503" description="Gliding motility-associated lipoprotein GldB" evidence="1">
    <location>
        <begin position="29"/>
        <end position="337"/>
    </location>
</feature>
<name>A0A921SUL5_9BACT</name>
<protein>
    <recommendedName>
        <fullName evidence="4">Gliding motility-associated lipoprotein GldB</fullName>
    </recommendedName>
</protein>
<evidence type="ECO:0000313" key="2">
    <source>
        <dbReference type="EMBL" id="HJG88419.1"/>
    </source>
</evidence>
<dbReference type="EMBL" id="DYUD01000011">
    <property type="protein sequence ID" value="HJG88419.1"/>
    <property type="molecule type" value="Genomic_DNA"/>
</dbReference>